<organism evidence="12 13">
    <name type="scientific">Pangasianodon hypophthalmus</name>
    <name type="common">Striped catfish</name>
    <name type="synonym">Helicophagus hypophthalmus</name>
    <dbReference type="NCBI Taxonomy" id="310915"/>
    <lineage>
        <taxon>Eukaryota</taxon>
        <taxon>Metazoa</taxon>
        <taxon>Chordata</taxon>
        <taxon>Craniata</taxon>
        <taxon>Vertebrata</taxon>
        <taxon>Euteleostomi</taxon>
        <taxon>Actinopterygii</taxon>
        <taxon>Neopterygii</taxon>
        <taxon>Teleostei</taxon>
        <taxon>Ostariophysi</taxon>
        <taxon>Siluriformes</taxon>
        <taxon>Pangasiidae</taxon>
        <taxon>Pangasianodon</taxon>
    </lineage>
</organism>
<keyword evidence="7" id="KW-0865">Zymogen</keyword>
<evidence type="ECO:0000259" key="11">
    <source>
        <dbReference type="PROSITE" id="PS51864"/>
    </source>
</evidence>
<feature type="binding site" evidence="9">
    <location>
        <position position="187"/>
    </location>
    <ligand>
        <name>Zn(2+)</name>
        <dbReference type="ChEBI" id="CHEBI:29105"/>
        <note>catalytic</note>
    </ligand>
</feature>
<feature type="domain" description="Peptidase M12A" evidence="11">
    <location>
        <begin position="85"/>
        <end position="282"/>
    </location>
</feature>
<dbReference type="Proteomes" id="UP000327468">
    <property type="component" value="Chromosome 25"/>
</dbReference>
<feature type="active site" evidence="9">
    <location>
        <position position="184"/>
    </location>
</feature>
<keyword evidence="4 9" id="KW-0378">Hydrolase</keyword>
<dbReference type="PANTHER" id="PTHR10127:SF899">
    <property type="entry name" value="ASTACIN-LIKE METALLOENDOPEPTIDASE-RELATED"/>
    <property type="match status" value="1"/>
</dbReference>
<dbReference type="GO" id="GO:0008270">
    <property type="term" value="F:zinc ion binding"/>
    <property type="evidence" value="ECO:0007669"/>
    <property type="project" value="UniProtKB-UniRule"/>
</dbReference>
<evidence type="ECO:0000256" key="2">
    <source>
        <dbReference type="ARBA" id="ARBA00022723"/>
    </source>
</evidence>
<name>A0A5N5K3J5_PANHP</name>
<evidence type="ECO:0000256" key="3">
    <source>
        <dbReference type="ARBA" id="ARBA00022729"/>
    </source>
</evidence>
<dbReference type="FunFam" id="3.40.390.10:FF:000040">
    <property type="entry name" value="Metalloendopeptidase"/>
    <property type="match status" value="1"/>
</dbReference>
<keyword evidence="6 9" id="KW-0482">Metalloprotease</keyword>
<dbReference type="GO" id="GO:0006508">
    <property type="term" value="P:proteolysis"/>
    <property type="evidence" value="ECO:0007669"/>
    <property type="project" value="UniProtKB-KW"/>
</dbReference>
<keyword evidence="1 9" id="KW-0645">Protease</keyword>
<evidence type="ECO:0000256" key="7">
    <source>
        <dbReference type="ARBA" id="ARBA00023145"/>
    </source>
</evidence>
<protein>
    <recommendedName>
        <fullName evidence="10">Metalloendopeptidase</fullName>
        <ecNumber evidence="10">3.4.24.-</ecNumber>
    </recommendedName>
</protein>
<keyword evidence="13" id="KW-1185">Reference proteome</keyword>
<reference evidence="12 13" key="1">
    <citation type="submission" date="2019-06" db="EMBL/GenBank/DDBJ databases">
        <title>A chromosome-scale genome assembly of the striped catfish, Pangasianodon hypophthalmus.</title>
        <authorList>
            <person name="Wen M."/>
            <person name="Zahm M."/>
            <person name="Roques C."/>
            <person name="Cabau C."/>
            <person name="Klopp C."/>
            <person name="Donnadieu C."/>
            <person name="Jouanno E."/>
            <person name="Avarre J.-C."/>
            <person name="Campet M."/>
            <person name="Ha T.T.T."/>
            <person name="Dugue R."/>
            <person name="Lampietro C."/>
            <person name="Louis A."/>
            <person name="Herpin A."/>
            <person name="Echchiki A."/>
            <person name="Berthelot C."/>
            <person name="Parey E."/>
            <person name="Roest-Crollius H."/>
            <person name="Braasch I."/>
            <person name="Postlethwait J."/>
            <person name="Bobe J."/>
            <person name="Montfort J."/>
            <person name="Bouchez O."/>
            <person name="Begum T."/>
            <person name="Schartl M."/>
            <person name="Guiguen Y."/>
        </authorList>
    </citation>
    <scope>NUCLEOTIDE SEQUENCE [LARGE SCALE GENOMIC DNA]</scope>
    <source>
        <strain evidence="12 13">Indonesia</strain>
        <tissue evidence="12">Blood</tissue>
    </source>
</reference>
<proteinExistence type="predicted"/>
<accession>A0A5N5K3J5</accession>
<dbReference type="PANTHER" id="PTHR10127">
    <property type="entry name" value="DISCOIDIN, CUB, EGF, LAMININ , AND ZINC METALLOPROTEASE DOMAIN CONTAINING"/>
    <property type="match status" value="1"/>
</dbReference>
<dbReference type="SMART" id="SM00235">
    <property type="entry name" value="ZnMc"/>
    <property type="match status" value="1"/>
</dbReference>
<keyword evidence="8" id="KW-1015">Disulfide bond</keyword>
<comment type="caution">
    <text evidence="12">The sequence shown here is derived from an EMBL/GenBank/DDBJ whole genome shotgun (WGS) entry which is preliminary data.</text>
</comment>
<feature type="binding site" evidence="9">
    <location>
        <position position="183"/>
    </location>
    <ligand>
        <name>Zn(2+)</name>
        <dbReference type="ChEBI" id="CHEBI:29105"/>
        <note>catalytic</note>
    </ligand>
</feature>
<keyword evidence="2 9" id="KW-0479">Metal-binding</keyword>
<evidence type="ECO:0000313" key="13">
    <source>
        <dbReference type="Proteomes" id="UP000327468"/>
    </source>
</evidence>
<evidence type="ECO:0000256" key="5">
    <source>
        <dbReference type="ARBA" id="ARBA00022833"/>
    </source>
</evidence>
<dbReference type="InterPro" id="IPR001506">
    <property type="entry name" value="Peptidase_M12A"/>
</dbReference>
<dbReference type="CDD" id="cd04283">
    <property type="entry name" value="ZnMc_hatching_enzyme"/>
    <property type="match status" value="1"/>
</dbReference>
<comment type="cofactor">
    <cofactor evidence="9 10">
        <name>Zn(2+)</name>
        <dbReference type="ChEBI" id="CHEBI:29105"/>
    </cofactor>
    <text evidence="9 10">Binds 1 zinc ion per subunit.</text>
</comment>
<evidence type="ECO:0000256" key="8">
    <source>
        <dbReference type="ARBA" id="ARBA00023157"/>
    </source>
</evidence>
<evidence type="ECO:0000256" key="10">
    <source>
        <dbReference type="RuleBase" id="RU361183"/>
    </source>
</evidence>
<evidence type="ECO:0000256" key="1">
    <source>
        <dbReference type="ARBA" id="ARBA00022670"/>
    </source>
</evidence>
<keyword evidence="5 9" id="KW-0862">Zinc</keyword>
<dbReference type="PROSITE" id="PS51864">
    <property type="entry name" value="ASTACIN"/>
    <property type="match status" value="1"/>
</dbReference>
<dbReference type="InterPro" id="IPR006026">
    <property type="entry name" value="Peptidase_Metallo"/>
</dbReference>
<dbReference type="EC" id="3.4.24.-" evidence="10"/>
<dbReference type="EMBL" id="VFJC01000026">
    <property type="protein sequence ID" value="KAB5526049.1"/>
    <property type="molecule type" value="Genomic_DNA"/>
</dbReference>
<dbReference type="PRINTS" id="PR00480">
    <property type="entry name" value="ASTACIN"/>
</dbReference>
<dbReference type="SUPFAM" id="SSF55486">
    <property type="entry name" value="Metalloproteases ('zincins'), catalytic domain"/>
    <property type="match status" value="1"/>
</dbReference>
<dbReference type="GO" id="GO:0004222">
    <property type="term" value="F:metalloendopeptidase activity"/>
    <property type="evidence" value="ECO:0007669"/>
    <property type="project" value="UniProtKB-UniRule"/>
</dbReference>
<evidence type="ECO:0000256" key="4">
    <source>
        <dbReference type="ARBA" id="ARBA00022801"/>
    </source>
</evidence>
<feature type="binding site" evidence="9">
    <location>
        <position position="193"/>
    </location>
    <ligand>
        <name>Zn(2+)</name>
        <dbReference type="ChEBI" id="CHEBI:29105"/>
        <note>catalytic</note>
    </ligand>
</feature>
<dbReference type="InterPro" id="IPR024079">
    <property type="entry name" value="MetalloPept_cat_dom_sf"/>
</dbReference>
<dbReference type="AlphaFoldDB" id="A0A5N5K3J5"/>
<comment type="caution">
    <text evidence="9">Lacks conserved residue(s) required for the propagation of feature annotation.</text>
</comment>
<evidence type="ECO:0000313" key="12">
    <source>
        <dbReference type="EMBL" id="KAB5526049.1"/>
    </source>
</evidence>
<gene>
    <name evidence="12" type="ORF">PHYPO_G00147230</name>
</gene>
<keyword evidence="3" id="KW-0732">Signal</keyword>
<evidence type="ECO:0000256" key="6">
    <source>
        <dbReference type="ARBA" id="ARBA00023049"/>
    </source>
</evidence>
<sequence length="282" mass="32710">MSVFKLYFYLSILHSQCCYTECDSHHPAAAQHQSSSESFYKDNSIDRDYFSVSAIIERANKNAGKLKGEFAIVHGDIAVYTGLQNADPCTSRQCKWRKGRNGKVNVPFVISRQYSFFERRVIQRGLKSFENSTCIRFKRRTNEEDYIHIISDTGCYSFVGRRGGRQVVSLERNGCVYHHVIQHELLHALGFHHEQTRSDRDNHVRILYQNIIPEQEHNFDIVNTNNLNTSYDYNSVMHYSRFLFTKNGEPTIIPIPDNNVPIGRATEMSPNDILRVNRLYCS</sequence>
<evidence type="ECO:0000256" key="9">
    <source>
        <dbReference type="PROSITE-ProRule" id="PRU01211"/>
    </source>
</evidence>
<dbReference type="Pfam" id="PF01400">
    <property type="entry name" value="Astacin"/>
    <property type="match status" value="1"/>
</dbReference>
<dbReference type="Gene3D" id="3.40.390.10">
    <property type="entry name" value="Collagenase (Catalytic Domain)"/>
    <property type="match status" value="1"/>
</dbReference>
<dbReference type="InterPro" id="IPR034039">
    <property type="entry name" value="ZnMP_hatching_enz"/>
</dbReference>